<evidence type="ECO:0000256" key="4">
    <source>
        <dbReference type="ARBA" id="ARBA00023030"/>
    </source>
</evidence>
<dbReference type="PANTHER" id="PTHR11848:SF302">
    <property type="entry name" value="TGF-BETA FAMILY PROFILE DOMAIN-CONTAINING PROTEIN"/>
    <property type="match status" value="1"/>
</dbReference>
<dbReference type="InterPro" id="IPR017948">
    <property type="entry name" value="TGFb_CS"/>
</dbReference>
<comment type="similarity">
    <text evidence="2 6">Belongs to the TGF-beta family.</text>
</comment>
<dbReference type="GO" id="GO:0005615">
    <property type="term" value="C:extracellular space"/>
    <property type="evidence" value="ECO:0007669"/>
    <property type="project" value="TreeGrafter"/>
</dbReference>
<dbReference type="Gene3D" id="2.60.120.970">
    <property type="match status" value="1"/>
</dbReference>
<organism evidence="9 10">
    <name type="scientific">Owenia fusiformis</name>
    <name type="common">Polychaete worm</name>
    <dbReference type="NCBI Taxonomy" id="6347"/>
    <lineage>
        <taxon>Eukaryota</taxon>
        <taxon>Metazoa</taxon>
        <taxon>Spiralia</taxon>
        <taxon>Lophotrochozoa</taxon>
        <taxon>Annelida</taxon>
        <taxon>Polychaeta</taxon>
        <taxon>Sedentaria</taxon>
        <taxon>Canalipalpata</taxon>
        <taxon>Sabellida</taxon>
        <taxon>Oweniida</taxon>
        <taxon>Oweniidae</taxon>
        <taxon>Owenia</taxon>
    </lineage>
</organism>
<evidence type="ECO:0000256" key="7">
    <source>
        <dbReference type="SAM" id="MobiDB-lite"/>
    </source>
</evidence>
<dbReference type="CDD" id="cd13756">
    <property type="entry name" value="TGF_beta_BMPs_GDFs"/>
    <property type="match status" value="1"/>
</dbReference>
<gene>
    <name evidence="9" type="ORF">OFUS_LOCUS15303</name>
</gene>
<dbReference type="Gene3D" id="2.10.90.10">
    <property type="entry name" value="Cystine-knot cytokines"/>
    <property type="match status" value="1"/>
</dbReference>
<accession>A0A8J1TT64</accession>
<dbReference type="PROSITE" id="PS00250">
    <property type="entry name" value="TGF_BETA_1"/>
    <property type="match status" value="1"/>
</dbReference>
<sequence>MESSLKVTFLCISMLQLARTSPVMLEHSETTNEKENNSNGLFGISRERSKELRLFTIQADILRQLGRRRPPTINTTVFSPQEKRTMINIYNLYKQKDEVTRSLYDGTRPIKKIHAYLPGCKKPRTADNSWYDKGQFRLFFDFDFLKTKRVDVESAYIELPIKYPVNVGSTSATTSEGDTHTSVTSGSATSNSVTSERVTSTSTNSPSSISPSLQGEILTVSLYSYLYPVRHTAHWRRGRTNSRKRFIARERIGHDAKSVIFDVKRIVKRWKNKPKKNHGLNIEVRSNLRNNINPNDIFQSFNCSDADTKIKYPTLHLNTTQRSLSYRKRRTAHASSCKWQPIYIRFKDWNWDHWIVEPKGFFTGYCKGTCATMMAKKSVNSKNSIHPFSSKDAQYKCCTPNKLKSLTVLHRDENGDHAVTVFDDFRVSGCGCRP</sequence>
<dbReference type="PROSITE" id="PS51362">
    <property type="entry name" value="TGF_BETA_2"/>
    <property type="match status" value="1"/>
</dbReference>
<dbReference type="InterPro" id="IPR001839">
    <property type="entry name" value="TGF-b_C"/>
</dbReference>
<dbReference type="Proteomes" id="UP000749559">
    <property type="component" value="Unassembled WGS sequence"/>
</dbReference>
<reference evidence="9" key="1">
    <citation type="submission" date="2022-03" db="EMBL/GenBank/DDBJ databases">
        <authorList>
            <person name="Martin C."/>
        </authorList>
    </citation>
    <scope>NUCLEOTIDE SEQUENCE</scope>
</reference>
<dbReference type="SUPFAM" id="SSF57501">
    <property type="entry name" value="Cystine-knot cytokines"/>
    <property type="match status" value="1"/>
</dbReference>
<dbReference type="InterPro" id="IPR029034">
    <property type="entry name" value="Cystine-knot_cytokine"/>
</dbReference>
<evidence type="ECO:0000313" key="10">
    <source>
        <dbReference type="Proteomes" id="UP000749559"/>
    </source>
</evidence>
<name>A0A8J1TT64_OWEFU</name>
<keyword evidence="4 6" id="KW-0339">Growth factor</keyword>
<dbReference type="EMBL" id="CAIIXF020000007">
    <property type="protein sequence ID" value="CAH1790042.1"/>
    <property type="molecule type" value="Genomic_DNA"/>
</dbReference>
<evidence type="ECO:0000256" key="8">
    <source>
        <dbReference type="SAM" id="SignalP"/>
    </source>
</evidence>
<evidence type="ECO:0000256" key="2">
    <source>
        <dbReference type="ARBA" id="ARBA00006656"/>
    </source>
</evidence>
<comment type="caution">
    <text evidence="9">The sequence shown here is derived from an EMBL/GenBank/DDBJ whole genome shotgun (WGS) entry which is preliminary data.</text>
</comment>
<feature type="region of interest" description="Disordered" evidence="7">
    <location>
        <begin position="170"/>
        <end position="212"/>
    </location>
</feature>
<dbReference type="SMART" id="SM00204">
    <property type="entry name" value="TGFB"/>
    <property type="match status" value="1"/>
</dbReference>
<protein>
    <submittedName>
        <fullName evidence="9">Uncharacterized protein</fullName>
    </submittedName>
</protein>
<proteinExistence type="inferred from homology"/>
<dbReference type="AlphaFoldDB" id="A0A8J1TT64"/>
<feature type="chain" id="PRO_5043747716" evidence="8">
    <location>
        <begin position="21"/>
        <end position="434"/>
    </location>
</feature>
<feature type="signal peptide" evidence="8">
    <location>
        <begin position="1"/>
        <end position="20"/>
    </location>
</feature>
<evidence type="ECO:0000256" key="3">
    <source>
        <dbReference type="ARBA" id="ARBA00022525"/>
    </source>
</evidence>
<keyword evidence="8" id="KW-0732">Signal</keyword>
<dbReference type="GO" id="GO:0005125">
    <property type="term" value="F:cytokine activity"/>
    <property type="evidence" value="ECO:0007669"/>
    <property type="project" value="TreeGrafter"/>
</dbReference>
<dbReference type="InterPro" id="IPR015615">
    <property type="entry name" value="TGF-beta-rel"/>
</dbReference>
<keyword evidence="10" id="KW-1185">Reference proteome</keyword>
<evidence type="ECO:0000256" key="6">
    <source>
        <dbReference type="RuleBase" id="RU000354"/>
    </source>
</evidence>
<comment type="subcellular location">
    <subcellularLocation>
        <location evidence="1">Secreted</location>
    </subcellularLocation>
</comment>
<dbReference type="PANTHER" id="PTHR11848">
    <property type="entry name" value="TGF-BETA FAMILY"/>
    <property type="match status" value="1"/>
</dbReference>
<dbReference type="GO" id="GO:0008083">
    <property type="term" value="F:growth factor activity"/>
    <property type="evidence" value="ECO:0007669"/>
    <property type="project" value="UniProtKB-KW"/>
</dbReference>
<keyword evidence="3" id="KW-0964">Secreted</keyword>
<feature type="compositionally biased region" description="Low complexity" evidence="7">
    <location>
        <begin position="189"/>
        <end position="212"/>
    </location>
</feature>
<keyword evidence="5" id="KW-1015">Disulfide bond</keyword>
<evidence type="ECO:0000256" key="1">
    <source>
        <dbReference type="ARBA" id="ARBA00004613"/>
    </source>
</evidence>
<dbReference type="Pfam" id="PF00019">
    <property type="entry name" value="TGF_beta"/>
    <property type="match status" value="1"/>
</dbReference>
<dbReference type="OrthoDB" id="6287506at2759"/>
<evidence type="ECO:0000313" key="9">
    <source>
        <dbReference type="EMBL" id="CAH1790042.1"/>
    </source>
</evidence>
<evidence type="ECO:0000256" key="5">
    <source>
        <dbReference type="ARBA" id="ARBA00023157"/>
    </source>
</evidence>
<feature type="compositionally biased region" description="Polar residues" evidence="7">
    <location>
        <begin position="170"/>
        <end position="188"/>
    </location>
</feature>